<protein>
    <recommendedName>
        <fullName evidence="3">Nudix hydrolase domain-containing protein</fullName>
    </recommendedName>
</protein>
<proteinExistence type="predicted"/>
<dbReference type="AlphaFoldDB" id="A0A1L8SN11"/>
<accession>A0A1L8SN11</accession>
<dbReference type="STRING" id="319970.RV00_GL001472"/>
<reference evidence="1 2" key="1">
    <citation type="submission" date="2014-12" db="EMBL/GenBank/DDBJ databases">
        <title>Draft genome sequences of 29 type strains of Enterococci.</title>
        <authorList>
            <person name="Zhong Z."/>
            <person name="Sun Z."/>
            <person name="Liu W."/>
            <person name="Zhang W."/>
            <person name="Zhang H."/>
        </authorList>
    </citation>
    <scope>NUCLEOTIDE SEQUENCE [LARGE SCALE GENOMIC DNA]</scope>
    <source>
        <strain evidence="1 2">DSM 22802</strain>
    </source>
</reference>
<sequence length="122" mass="13849">MKIVTKQVSGTIMLHLEDGSKRFLVHETESSKEFARTDTQTETTVLASFLNFLKSNLHIDVNRIRLVELTNTQSNGANMPLYVFEMTSEEATELPKDFAWETPDSVREILGTIEIEGVPLFE</sequence>
<dbReference type="Proteomes" id="UP000183700">
    <property type="component" value="Unassembled WGS sequence"/>
</dbReference>
<comment type="caution">
    <text evidence="1">The sequence shown here is derived from an EMBL/GenBank/DDBJ whole genome shotgun (WGS) entry which is preliminary data.</text>
</comment>
<evidence type="ECO:0000313" key="1">
    <source>
        <dbReference type="EMBL" id="OJG33358.1"/>
    </source>
</evidence>
<organism evidence="1 2">
    <name type="scientific">Enterococcus devriesei</name>
    <dbReference type="NCBI Taxonomy" id="319970"/>
    <lineage>
        <taxon>Bacteria</taxon>
        <taxon>Bacillati</taxon>
        <taxon>Bacillota</taxon>
        <taxon>Bacilli</taxon>
        <taxon>Lactobacillales</taxon>
        <taxon>Enterococcaceae</taxon>
        <taxon>Enterococcus</taxon>
    </lineage>
</organism>
<name>A0A1L8SN11_9ENTE</name>
<dbReference type="EMBL" id="JXKM01000020">
    <property type="protein sequence ID" value="OJG33358.1"/>
    <property type="molecule type" value="Genomic_DNA"/>
</dbReference>
<evidence type="ECO:0008006" key="3">
    <source>
        <dbReference type="Google" id="ProtNLM"/>
    </source>
</evidence>
<gene>
    <name evidence="1" type="ORF">RV00_GL001472</name>
</gene>
<keyword evidence="2" id="KW-1185">Reference proteome</keyword>
<evidence type="ECO:0000313" key="2">
    <source>
        <dbReference type="Proteomes" id="UP000183700"/>
    </source>
</evidence>